<organism evidence="1 2">
    <name type="scientific">Cymbomonas tetramitiformis</name>
    <dbReference type="NCBI Taxonomy" id="36881"/>
    <lineage>
        <taxon>Eukaryota</taxon>
        <taxon>Viridiplantae</taxon>
        <taxon>Chlorophyta</taxon>
        <taxon>Pyramimonadophyceae</taxon>
        <taxon>Pyramimonadales</taxon>
        <taxon>Pyramimonadaceae</taxon>
        <taxon>Cymbomonas</taxon>
    </lineage>
</organism>
<accession>A0AAE0LCB8</accession>
<proteinExistence type="predicted"/>
<evidence type="ECO:0000313" key="1">
    <source>
        <dbReference type="EMBL" id="KAK3279872.1"/>
    </source>
</evidence>
<comment type="caution">
    <text evidence="1">The sequence shown here is derived from an EMBL/GenBank/DDBJ whole genome shotgun (WGS) entry which is preliminary data.</text>
</comment>
<evidence type="ECO:0000313" key="2">
    <source>
        <dbReference type="Proteomes" id="UP001190700"/>
    </source>
</evidence>
<feature type="non-terminal residue" evidence="1">
    <location>
        <position position="334"/>
    </location>
</feature>
<protein>
    <submittedName>
        <fullName evidence="1">Uncharacterized protein</fullName>
    </submittedName>
</protein>
<dbReference type="EMBL" id="LGRX02004636">
    <property type="protein sequence ID" value="KAK3279872.1"/>
    <property type="molecule type" value="Genomic_DNA"/>
</dbReference>
<keyword evidence="2" id="KW-1185">Reference proteome</keyword>
<name>A0AAE0LCB8_9CHLO</name>
<sequence length="334" mass="35414">MSERVKASETVIETPVLVKGLSAITVLAQGLPDTVVATQACGSRTRRSTPLSVRYPARVDPRPLLATEHRLARENRALDWRPTEATRKQQLFDRLDPELNRMVLDRYPMPSRTAGSGAAALATGDDIKHCDPALKAILDKIAVLEHFFRGGCKGPLTPAMKKAAMGPRNGLNGYRAGDLKKGRPPVGFDKAEIDARRPTLQAAKHTGTAAAFCCPLDEEDMQAMALAQTGVLTCGVVAIAPAPAVERPETWPRTIECAAPHEIMAQLGAGFQISLPPADVQDVKRPARRPAVGCGVPPLGFGMPAMGAIAMLSMLCISFADVAGSSSTAAAVPE</sequence>
<gene>
    <name evidence="1" type="ORF">CYMTET_12264</name>
</gene>
<dbReference type="Proteomes" id="UP001190700">
    <property type="component" value="Unassembled WGS sequence"/>
</dbReference>
<reference evidence="1 2" key="1">
    <citation type="journal article" date="2015" name="Genome Biol. Evol.">
        <title>Comparative Genomics of a Bacterivorous Green Alga Reveals Evolutionary Causalities and Consequences of Phago-Mixotrophic Mode of Nutrition.</title>
        <authorList>
            <person name="Burns J.A."/>
            <person name="Paasch A."/>
            <person name="Narechania A."/>
            <person name="Kim E."/>
        </authorList>
    </citation>
    <scope>NUCLEOTIDE SEQUENCE [LARGE SCALE GENOMIC DNA]</scope>
    <source>
        <strain evidence="1 2">PLY_AMNH</strain>
    </source>
</reference>
<dbReference type="AlphaFoldDB" id="A0AAE0LCB8"/>